<proteinExistence type="predicted"/>
<dbReference type="EMBL" id="JAAARO010000002">
    <property type="protein sequence ID" value="KAF5751959.1"/>
    <property type="molecule type" value="Genomic_DNA"/>
</dbReference>
<comment type="subcellular location">
    <subcellularLocation>
        <location evidence="1">Secreted</location>
        <location evidence="1">Extracellular space</location>
    </subcellularLocation>
</comment>
<name>A0A7J7E0A4_TRIWF</name>
<evidence type="ECO:0000313" key="5">
    <source>
        <dbReference type="EMBL" id="KAF5751959.1"/>
    </source>
</evidence>
<feature type="chain" id="PRO_5029661969" evidence="4">
    <location>
        <begin position="26"/>
        <end position="77"/>
    </location>
</feature>
<sequence length="77" mass="8296">MASVSSVPIHHLLLLILLFVGGCGATRPGATMILEPRVRGFGYEDHQLFNFFPKGVPLPPSAPSKEHNSVVDSTPQD</sequence>
<evidence type="ECO:0000313" key="6">
    <source>
        <dbReference type="Proteomes" id="UP000593562"/>
    </source>
</evidence>
<comment type="caution">
    <text evidence="5">The sequence shown here is derived from an EMBL/GenBank/DDBJ whole genome shotgun (WGS) entry which is preliminary data.</text>
</comment>
<keyword evidence="2" id="KW-0964">Secreted</keyword>
<evidence type="ECO:0000256" key="1">
    <source>
        <dbReference type="ARBA" id="ARBA00004239"/>
    </source>
</evidence>
<dbReference type="InterPro" id="IPR039639">
    <property type="entry name" value="IDA-like"/>
</dbReference>
<dbReference type="Proteomes" id="UP000593562">
    <property type="component" value="Unassembled WGS sequence"/>
</dbReference>
<feature type="signal peptide" evidence="4">
    <location>
        <begin position="1"/>
        <end position="25"/>
    </location>
</feature>
<dbReference type="InParanoid" id="A0A7J7E0A4"/>
<dbReference type="GO" id="GO:0010227">
    <property type="term" value="P:floral organ abscission"/>
    <property type="evidence" value="ECO:0007669"/>
    <property type="project" value="InterPro"/>
</dbReference>
<reference evidence="5 6" key="1">
    <citation type="journal article" date="2020" name="Nat. Commun.">
        <title>Genome of Tripterygium wilfordii and identification of cytochrome P450 involved in triptolide biosynthesis.</title>
        <authorList>
            <person name="Tu L."/>
            <person name="Su P."/>
            <person name="Zhang Z."/>
            <person name="Gao L."/>
            <person name="Wang J."/>
            <person name="Hu T."/>
            <person name="Zhou J."/>
            <person name="Zhang Y."/>
            <person name="Zhao Y."/>
            <person name="Liu Y."/>
            <person name="Song Y."/>
            <person name="Tong Y."/>
            <person name="Lu Y."/>
            <person name="Yang J."/>
            <person name="Xu C."/>
            <person name="Jia M."/>
            <person name="Peters R.J."/>
            <person name="Huang L."/>
            <person name="Gao W."/>
        </authorList>
    </citation>
    <scope>NUCLEOTIDE SEQUENCE [LARGE SCALE GENOMIC DNA]</scope>
    <source>
        <strain evidence="6">cv. XIE 37</strain>
        <tissue evidence="5">Leaf</tissue>
    </source>
</reference>
<keyword evidence="3 4" id="KW-0732">Signal</keyword>
<evidence type="ECO:0000256" key="4">
    <source>
        <dbReference type="SAM" id="SignalP"/>
    </source>
</evidence>
<evidence type="ECO:0000256" key="2">
    <source>
        <dbReference type="ARBA" id="ARBA00022525"/>
    </source>
</evidence>
<dbReference type="GO" id="GO:0005576">
    <property type="term" value="C:extracellular region"/>
    <property type="evidence" value="ECO:0007669"/>
    <property type="project" value="UniProtKB-SubCell"/>
</dbReference>
<organism evidence="5 6">
    <name type="scientific">Tripterygium wilfordii</name>
    <name type="common">Thunder God vine</name>
    <dbReference type="NCBI Taxonomy" id="458696"/>
    <lineage>
        <taxon>Eukaryota</taxon>
        <taxon>Viridiplantae</taxon>
        <taxon>Streptophyta</taxon>
        <taxon>Embryophyta</taxon>
        <taxon>Tracheophyta</taxon>
        <taxon>Spermatophyta</taxon>
        <taxon>Magnoliopsida</taxon>
        <taxon>eudicotyledons</taxon>
        <taxon>Gunneridae</taxon>
        <taxon>Pentapetalae</taxon>
        <taxon>rosids</taxon>
        <taxon>fabids</taxon>
        <taxon>Celastrales</taxon>
        <taxon>Celastraceae</taxon>
        <taxon>Tripterygium</taxon>
    </lineage>
</organism>
<dbReference type="AlphaFoldDB" id="A0A7J7E0A4"/>
<accession>A0A7J7E0A4</accession>
<keyword evidence="6" id="KW-1185">Reference proteome</keyword>
<protein>
    <submittedName>
        <fullName evidence="5">Putative Membrane lipoprotein</fullName>
    </submittedName>
</protein>
<evidence type="ECO:0000256" key="3">
    <source>
        <dbReference type="ARBA" id="ARBA00022729"/>
    </source>
</evidence>
<keyword evidence="5" id="KW-0449">Lipoprotein</keyword>
<dbReference type="PANTHER" id="PTHR33599:SF20">
    <property type="entry name" value="PROTEIN IDA"/>
    <property type="match status" value="1"/>
</dbReference>
<dbReference type="PANTHER" id="PTHR33599">
    <property type="entry name" value="PROTEIN IDA-LIKE 5"/>
    <property type="match status" value="1"/>
</dbReference>
<gene>
    <name evidence="5" type="ORF">HS088_TW02G00978</name>
</gene>